<reference evidence="7 8" key="1">
    <citation type="journal article" date="2016" name="Int. J. Syst. Evol. Microbiol.">
        <title>Descriptions of Anaerotaenia torta gen. nov., sp. nov. and Anaerocolumna cellulosilytica gen. nov., sp. nov. isolated from a methanogenic reactor of cattle waste.</title>
        <authorList>
            <person name="Uek A."/>
            <person name="Ohtaki Y."/>
            <person name="Kaku N."/>
            <person name="Ueki K."/>
        </authorList>
    </citation>
    <scope>NUCLEOTIDE SEQUENCE [LARGE SCALE GENOMIC DNA]</scope>
    <source>
        <strain evidence="7 8">SN021</strain>
    </source>
</reference>
<evidence type="ECO:0000256" key="2">
    <source>
        <dbReference type="ARBA" id="ARBA00006386"/>
    </source>
</evidence>
<name>A0A6S6RAT1_9FIRM</name>
<dbReference type="InterPro" id="IPR003495">
    <property type="entry name" value="CobW/HypB/UreG_nucleotide-bd"/>
</dbReference>
<keyword evidence="6" id="KW-0472">Membrane</keyword>
<accession>A0A6S6RAT1</accession>
<comment type="similarity">
    <text evidence="2">Belongs to the UPF0718 family.</text>
</comment>
<dbReference type="InterPro" id="IPR052923">
    <property type="entry name" value="UPF0718"/>
</dbReference>
<dbReference type="PANTHER" id="PTHR34184:SF4">
    <property type="entry name" value="UPF0718 PROTEIN YCGR"/>
    <property type="match status" value="1"/>
</dbReference>
<evidence type="ECO:0000256" key="1">
    <source>
        <dbReference type="ARBA" id="ARBA00004651"/>
    </source>
</evidence>
<evidence type="ECO:0000313" key="7">
    <source>
        <dbReference type="EMBL" id="BCJ96048.1"/>
    </source>
</evidence>
<keyword evidence="4" id="KW-0812">Transmembrane</keyword>
<dbReference type="Gene3D" id="3.40.50.300">
    <property type="entry name" value="P-loop containing nucleotide triphosphate hydrolases"/>
    <property type="match status" value="1"/>
</dbReference>
<dbReference type="SUPFAM" id="SSF52540">
    <property type="entry name" value="P-loop containing nucleoside triphosphate hydrolases"/>
    <property type="match status" value="1"/>
</dbReference>
<dbReference type="KEGG" id="acel:acsn021_36170"/>
<evidence type="ECO:0000256" key="4">
    <source>
        <dbReference type="ARBA" id="ARBA00022692"/>
    </source>
</evidence>
<dbReference type="PANTHER" id="PTHR34184">
    <property type="entry name" value="UPF0718 PROTEIN YCGR"/>
    <property type="match status" value="1"/>
</dbReference>
<gene>
    <name evidence="7" type="ORF">acsn021_36170</name>
</gene>
<dbReference type="GO" id="GO:0005886">
    <property type="term" value="C:plasma membrane"/>
    <property type="evidence" value="ECO:0007669"/>
    <property type="project" value="UniProtKB-SubCell"/>
</dbReference>
<keyword evidence="5" id="KW-1133">Transmembrane helix</keyword>
<dbReference type="AlphaFoldDB" id="A0A6S6RAT1"/>
<dbReference type="EMBL" id="AP023367">
    <property type="protein sequence ID" value="BCJ96048.1"/>
    <property type="molecule type" value="Genomic_DNA"/>
</dbReference>
<dbReference type="InterPro" id="IPR027417">
    <property type="entry name" value="P-loop_NTPase"/>
</dbReference>
<evidence type="ECO:0000256" key="3">
    <source>
        <dbReference type="ARBA" id="ARBA00022475"/>
    </source>
</evidence>
<dbReference type="Proteomes" id="UP000515561">
    <property type="component" value="Chromosome"/>
</dbReference>
<dbReference type="Pfam" id="PF03773">
    <property type="entry name" value="ArsP_1"/>
    <property type="match status" value="1"/>
</dbReference>
<protein>
    <submittedName>
        <fullName evidence="7">Permease</fullName>
    </submittedName>
</protein>
<dbReference type="RefSeq" id="WP_184091844.1">
    <property type="nucleotide sequence ID" value="NZ_AP023367.1"/>
</dbReference>
<keyword evidence="8" id="KW-1185">Reference proteome</keyword>
<dbReference type="InterPro" id="IPR005524">
    <property type="entry name" value="DUF318"/>
</dbReference>
<organism evidence="7 8">
    <name type="scientific">Anaerocolumna cellulosilytica</name>
    <dbReference type="NCBI Taxonomy" id="433286"/>
    <lineage>
        <taxon>Bacteria</taxon>
        <taxon>Bacillati</taxon>
        <taxon>Bacillota</taxon>
        <taxon>Clostridia</taxon>
        <taxon>Lachnospirales</taxon>
        <taxon>Lachnospiraceae</taxon>
        <taxon>Anaerocolumna</taxon>
    </lineage>
</organism>
<evidence type="ECO:0000256" key="6">
    <source>
        <dbReference type="ARBA" id="ARBA00023136"/>
    </source>
</evidence>
<evidence type="ECO:0000313" key="8">
    <source>
        <dbReference type="Proteomes" id="UP000515561"/>
    </source>
</evidence>
<proteinExistence type="inferred from homology"/>
<dbReference type="Pfam" id="PF02492">
    <property type="entry name" value="cobW"/>
    <property type="match status" value="1"/>
</dbReference>
<evidence type="ECO:0000256" key="5">
    <source>
        <dbReference type="ARBA" id="ARBA00022989"/>
    </source>
</evidence>
<comment type="subcellular location">
    <subcellularLocation>
        <location evidence="1">Cell membrane</location>
        <topology evidence="1">Multi-pass membrane protein</topology>
    </subcellularLocation>
</comment>
<keyword evidence="3" id="KW-1003">Cell membrane</keyword>
<sequence>MAVNIDVITGFLEAGKTTFIKELLQSDTLEEYENPLLLLCEEGMIEYEMELLEKSNTRIHIIESYEELNEELFTTLEREYNPDYIIVEYNGTWEITDFFSKRKPGHYNIRNVIFISDGTTFQSYLSNMTTLIQPHILNSNFVIFNRIEHLDQKEKAKLKRVVHNINKNTGVYFPIQWSEEKKIMNYFTPFETYQKISPGMIITLVILSILCFLPYKRLESIYEYVQAVSVFFISILMQAVPFVLLGAFVSSFIQLMVPASFIISRFTKNNYKSYFFAAIAGFFLPVCDCGLIPMVSGLLKKGAPLPQTMIFWLTSAAVNPVVILSVLYAFPDKPYLVLIRIAAGIIIGLLVGFLLRFGNYTTKDAINTEGILSGISGNVLKIEGSSIKERLKGVFYGAKLEFFRVFKFVIYGAFLSALLQYSFGPFIKGLFGGNFALELVIMMVAAVFMSTCATSNAFIGRSFNTNFSQASVLAFVVLGPMIDFKNLIMLSEVLKMSFLLRLVLMICFNGLLLFSLIHFLV</sequence>